<dbReference type="InterPro" id="IPR003115">
    <property type="entry name" value="ParB_N"/>
</dbReference>
<evidence type="ECO:0000256" key="1">
    <source>
        <dbReference type="SAM" id="MobiDB-lite"/>
    </source>
</evidence>
<name>A0A498RCB1_9FIRM</name>
<dbReference type="Pfam" id="PF02195">
    <property type="entry name" value="ParB_N"/>
    <property type="match status" value="1"/>
</dbReference>
<dbReference type="RefSeq" id="WP_122629439.1">
    <property type="nucleotide sequence ID" value="NZ_UPPP01000094.1"/>
</dbReference>
<dbReference type="EMBL" id="UPPP01000094">
    <property type="protein sequence ID" value="VBB08560.1"/>
    <property type="molecule type" value="Genomic_DNA"/>
</dbReference>
<proteinExistence type="predicted"/>
<feature type="region of interest" description="Disordered" evidence="1">
    <location>
        <begin position="238"/>
        <end position="294"/>
    </location>
</feature>
<dbReference type="InterPro" id="IPR050336">
    <property type="entry name" value="Chromosome_partition/occlusion"/>
</dbReference>
<feature type="domain" description="ParB-like N-terminal" evidence="2">
    <location>
        <begin position="26"/>
        <end position="120"/>
    </location>
</feature>
<dbReference type="PANTHER" id="PTHR33375:SF1">
    <property type="entry name" value="CHROMOSOME-PARTITIONING PROTEIN PARB-RELATED"/>
    <property type="match status" value="1"/>
</dbReference>
<evidence type="ECO:0000313" key="3">
    <source>
        <dbReference type="EMBL" id="VBB08560.1"/>
    </source>
</evidence>
<feature type="compositionally biased region" description="Low complexity" evidence="1">
    <location>
        <begin position="269"/>
        <end position="284"/>
    </location>
</feature>
<feature type="compositionally biased region" description="Acidic residues" evidence="1">
    <location>
        <begin position="244"/>
        <end position="257"/>
    </location>
</feature>
<dbReference type="Gene3D" id="1.10.10.2830">
    <property type="match status" value="1"/>
</dbReference>
<keyword evidence="4" id="KW-1185">Reference proteome</keyword>
<dbReference type="SUPFAM" id="SSF110849">
    <property type="entry name" value="ParB/Sulfiredoxin"/>
    <property type="match status" value="1"/>
</dbReference>
<dbReference type="GO" id="GO:0005694">
    <property type="term" value="C:chromosome"/>
    <property type="evidence" value="ECO:0007669"/>
    <property type="project" value="TreeGrafter"/>
</dbReference>
<accession>A0A498RCB1</accession>
<dbReference type="Proteomes" id="UP000277811">
    <property type="component" value="Unassembled WGS sequence"/>
</dbReference>
<protein>
    <submittedName>
        <fullName evidence="3">Parb/sulfiredoxin</fullName>
    </submittedName>
</protein>
<dbReference type="PANTHER" id="PTHR33375">
    <property type="entry name" value="CHROMOSOME-PARTITIONING PROTEIN PARB-RELATED"/>
    <property type="match status" value="1"/>
</dbReference>
<evidence type="ECO:0000313" key="4">
    <source>
        <dbReference type="Proteomes" id="UP000277811"/>
    </source>
</evidence>
<dbReference type="SMART" id="SM00470">
    <property type="entry name" value="ParB"/>
    <property type="match status" value="1"/>
</dbReference>
<dbReference type="Gene3D" id="3.90.1530.30">
    <property type="match status" value="1"/>
</dbReference>
<dbReference type="OrthoDB" id="1667278at2"/>
<sequence>MAKKLDMNAYFNRVSQSPKILPELTHLLDMSALAENKQNFYSIADIEVLAADISRNGIRQPLEVVMQQDGVTYRLISGHRRLAALKYLKVQGESVPEKVPCIIRRYESEEDEIEAIISANCQRDKTIEDELNELKYLQPIFRRRFEEEKPGGKFRAYFARQLGLSESTLKRKLELLKLSPALLNRLKEGKLPLSAAYELTGLSPEEQEEAEHALPEDGSVQAAIEVKEGIRAQKPSAFAREEAAGEEELAVEGETPDTPDSKKSKKNPSPKSESKAESPSQEEPGGVSPIHATQPLPKDVHEQFAAAVSEEDEVDGIAKEQIETVDFYSLSVQIQKKSILWVTDFCGNQMRQTAERLVEEKDTSKQMVGRIAVWKELLSHLDSLEKSIVG</sequence>
<organism evidence="3 4">
    <name type="scientific">Lucifera butyrica</name>
    <dbReference type="NCBI Taxonomy" id="1351585"/>
    <lineage>
        <taxon>Bacteria</taxon>
        <taxon>Bacillati</taxon>
        <taxon>Bacillota</taxon>
        <taxon>Negativicutes</taxon>
        <taxon>Veillonellales</taxon>
        <taxon>Veillonellaceae</taxon>
        <taxon>Lucifera</taxon>
    </lineage>
</organism>
<dbReference type="GO" id="GO:0007059">
    <property type="term" value="P:chromosome segregation"/>
    <property type="evidence" value="ECO:0007669"/>
    <property type="project" value="TreeGrafter"/>
</dbReference>
<reference evidence="3 4" key="1">
    <citation type="submission" date="2018-06" db="EMBL/GenBank/DDBJ databases">
        <authorList>
            <person name="Strepis N."/>
        </authorList>
    </citation>
    <scope>NUCLEOTIDE SEQUENCE [LARGE SCALE GENOMIC DNA]</scope>
    <source>
        <strain evidence="3">LUCI</strain>
    </source>
</reference>
<dbReference type="InterPro" id="IPR036086">
    <property type="entry name" value="ParB/Sulfiredoxin_sf"/>
</dbReference>
<gene>
    <name evidence="3" type="ORF">LUCI_3838</name>
</gene>
<evidence type="ECO:0000259" key="2">
    <source>
        <dbReference type="SMART" id="SM00470"/>
    </source>
</evidence>
<dbReference type="AlphaFoldDB" id="A0A498RCB1"/>
<dbReference type="SUPFAM" id="SSF109709">
    <property type="entry name" value="KorB DNA-binding domain-like"/>
    <property type="match status" value="1"/>
</dbReference>